<organism evidence="1">
    <name type="scientific">Pithovirus LCDPAC01</name>
    <dbReference type="NCBI Taxonomy" id="2506600"/>
    <lineage>
        <taxon>Viruses</taxon>
        <taxon>Pithoviruses</taxon>
    </lineage>
</organism>
<proteinExistence type="predicted"/>
<sequence length="314" mass="35551">MVHSKMEYKEIPDIKNKTNASIRDEFNAKIIPPIEYNTKIKSADLPIELMPLHSIDEKQKTAKDIRISINVELDSVWQNLTSIADQTSAKRPSSNFEVEGGSARKLHVGINKVLAEIRKSFGLTLIKHGIRTVEFNDEDFNIVAPFTLEHNEAWLAKTIGEPEESSNYDRIILRLDELTSTVKELIQIVRLLVDEKKQESPKGSNDRLQIISLYLEGNIDITKEIVSRDDVKNSLNEKGIPSMGIQASILNREISSYASRSGATVPKNSVRKTLGKLGFKYIRTCGFNIYHTFNFKNREIQAFAPPKKHSSTIK</sequence>
<name>A0A481YP30_9VIRU</name>
<evidence type="ECO:0000313" key="1">
    <source>
        <dbReference type="EMBL" id="QBK84562.1"/>
    </source>
</evidence>
<gene>
    <name evidence="1" type="ORF">LCDPAC01_00430</name>
</gene>
<accession>A0A481YP30</accession>
<reference evidence="1" key="1">
    <citation type="journal article" date="2019" name="MBio">
        <title>Virus Genomes from Deep Sea Sediments Expand the Ocean Megavirome and Support Independent Origins of Viral Gigantism.</title>
        <authorList>
            <person name="Backstrom D."/>
            <person name="Yutin N."/>
            <person name="Jorgensen S.L."/>
            <person name="Dharamshi J."/>
            <person name="Homa F."/>
            <person name="Zaremba-Niedwiedzka K."/>
            <person name="Spang A."/>
            <person name="Wolf Y.I."/>
            <person name="Koonin E.V."/>
            <person name="Ettema T.J."/>
        </authorList>
    </citation>
    <scope>NUCLEOTIDE SEQUENCE</scope>
</reference>
<protein>
    <submittedName>
        <fullName evidence="1">Uncharacterized protein</fullName>
    </submittedName>
</protein>
<dbReference type="EMBL" id="MK500279">
    <property type="protein sequence ID" value="QBK84562.1"/>
    <property type="molecule type" value="Genomic_DNA"/>
</dbReference>